<reference evidence="1 2" key="1">
    <citation type="journal article" date="2019" name="Genome Biol. Evol.">
        <title>Insights into the evolution of the New World diploid cottons (Gossypium, subgenus Houzingenia) based on genome sequencing.</title>
        <authorList>
            <person name="Grover C.E."/>
            <person name="Arick M.A. 2nd"/>
            <person name="Thrash A."/>
            <person name="Conover J.L."/>
            <person name="Sanders W.S."/>
            <person name="Peterson D.G."/>
            <person name="Frelichowski J.E."/>
            <person name="Scheffler J.A."/>
            <person name="Scheffler B.E."/>
            <person name="Wendel J.F."/>
        </authorList>
    </citation>
    <scope>NUCLEOTIDE SEQUENCE [LARGE SCALE GENOMIC DNA]</scope>
    <source>
        <strain evidence="1">8</strain>
        <tissue evidence="1">Leaf</tissue>
    </source>
</reference>
<sequence length="21" mass="2578">MWAVLINVYTPNNFPEQKNLW</sequence>
<evidence type="ECO:0000313" key="2">
    <source>
        <dbReference type="Proteomes" id="UP000593578"/>
    </source>
</evidence>
<dbReference type="AlphaFoldDB" id="A0A7J8NUU6"/>
<organism evidence="1 2">
    <name type="scientific">Gossypium raimondii</name>
    <name type="common">Peruvian cotton</name>
    <name type="synonym">Gossypium klotzschianum subsp. raimondii</name>
    <dbReference type="NCBI Taxonomy" id="29730"/>
    <lineage>
        <taxon>Eukaryota</taxon>
        <taxon>Viridiplantae</taxon>
        <taxon>Streptophyta</taxon>
        <taxon>Embryophyta</taxon>
        <taxon>Tracheophyta</taxon>
        <taxon>Spermatophyta</taxon>
        <taxon>Magnoliopsida</taxon>
        <taxon>eudicotyledons</taxon>
        <taxon>Gunneridae</taxon>
        <taxon>Pentapetalae</taxon>
        <taxon>rosids</taxon>
        <taxon>malvids</taxon>
        <taxon>Malvales</taxon>
        <taxon>Malvaceae</taxon>
        <taxon>Malvoideae</taxon>
        <taxon>Gossypium</taxon>
    </lineage>
</organism>
<proteinExistence type="predicted"/>
<name>A0A7J8NUU6_GOSRA</name>
<comment type="caution">
    <text evidence="1">The sequence shown here is derived from an EMBL/GenBank/DDBJ whole genome shotgun (WGS) entry which is preliminary data.</text>
</comment>
<gene>
    <name evidence="1" type="ORF">Gorai_022997</name>
</gene>
<protein>
    <submittedName>
        <fullName evidence="1">Uncharacterized protein</fullName>
    </submittedName>
</protein>
<dbReference type="EMBL" id="JABEZZ010000002">
    <property type="protein sequence ID" value="MBA0580795.1"/>
    <property type="molecule type" value="Genomic_DNA"/>
</dbReference>
<dbReference type="Proteomes" id="UP000593578">
    <property type="component" value="Unassembled WGS sequence"/>
</dbReference>
<evidence type="ECO:0000313" key="1">
    <source>
        <dbReference type="EMBL" id="MBA0580795.1"/>
    </source>
</evidence>
<accession>A0A7J8NUU6</accession>